<organism evidence="1 2">
    <name type="scientific">Massilia antarctica</name>
    <dbReference type="NCBI Taxonomy" id="2765360"/>
    <lineage>
        <taxon>Bacteria</taxon>
        <taxon>Pseudomonadati</taxon>
        <taxon>Pseudomonadota</taxon>
        <taxon>Betaproteobacteria</taxon>
        <taxon>Burkholderiales</taxon>
        <taxon>Oxalobacteraceae</taxon>
        <taxon>Telluria group</taxon>
        <taxon>Massilia</taxon>
    </lineage>
</organism>
<protein>
    <submittedName>
        <fullName evidence="1">Uncharacterized protein</fullName>
    </submittedName>
</protein>
<keyword evidence="2" id="KW-1185">Reference proteome</keyword>
<evidence type="ECO:0000313" key="2">
    <source>
        <dbReference type="Proteomes" id="UP000662888"/>
    </source>
</evidence>
<dbReference type="RefSeq" id="WP_206090334.1">
    <property type="nucleotide sequence ID" value="NZ_CP065053.1"/>
</dbReference>
<reference evidence="1 2" key="1">
    <citation type="submission" date="2020-11" db="EMBL/GenBank/DDBJ databases">
        <authorList>
            <person name="Sun Q."/>
        </authorList>
    </citation>
    <scope>NUCLEOTIDE SEQUENCE [LARGE SCALE GENOMIC DNA]</scope>
    <source>
        <strain evidence="1 2">P8398</strain>
    </source>
</reference>
<sequence>MLIIEVDDATPRTISLAKLMLRYVVRVTRITPQLAGGCVHLFSCACFAGDGLLDIPNTMRSTRLTFFPACAWQYFGALYQIPHGAGPWSDMSCACNGRY</sequence>
<dbReference type="Proteomes" id="UP000662888">
    <property type="component" value="Chromosome"/>
</dbReference>
<dbReference type="EMBL" id="CP065053">
    <property type="protein sequence ID" value="QPI50663.1"/>
    <property type="molecule type" value="Genomic_DNA"/>
</dbReference>
<name>A0AA48WE56_9BURK</name>
<evidence type="ECO:0000313" key="1">
    <source>
        <dbReference type="EMBL" id="QPI50663.1"/>
    </source>
</evidence>
<gene>
    <name evidence="1" type="ORF">IV454_03405</name>
</gene>
<proteinExistence type="predicted"/>
<accession>A0AA48WE56</accession>